<dbReference type="EMBL" id="JBHSJF010000005">
    <property type="protein sequence ID" value="MFC5067651.1"/>
    <property type="molecule type" value="Genomic_DNA"/>
</dbReference>
<name>A0ABV9YYJ3_9HYPH</name>
<evidence type="ECO:0000313" key="2">
    <source>
        <dbReference type="Proteomes" id="UP001595796"/>
    </source>
</evidence>
<proteinExistence type="predicted"/>
<dbReference type="RefSeq" id="WP_114958420.1">
    <property type="nucleotide sequence ID" value="NZ_JBHSJF010000005.1"/>
</dbReference>
<protein>
    <submittedName>
        <fullName evidence="1">Uncharacterized protein</fullName>
    </submittedName>
</protein>
<gene>
    <name evidence="1" type="ORF">ACFPFW_06435</name>
</gene>
<comment type="caution">
    <text evidence="1">The sequence shown here is derived from an EMBL/GenBank/DDBJ whole genome shotgun (WGS) entry which is preliminary data.</text>
</comment>
<reference evidence="2" key="1">
    <citation type="journal article" date="2019" name="Int. J. Syst. Evol. Microbiol.">
        <title>The Global Catalogue of Microorganisms (GCM) 10K type strain sequencing project: providing services to taxonomists for standard genome sequencing and annotation.</title>
        <authorList>
            <consortium name="The Broad Institute Genomics Platform"/>
            <consortium name="The Broad Institute Genome Sequencing Center for Infectious Disease"/>
            <person name="Wu L."/>
            <person name="Ma J."/>
        </authorList>
    </citation>
    <scope>NUCLEOTIDE SEQUENCE [LARGE SCALE GENOMIC DNA]</scope>
    <source>
        <strain evidence="2">CGMCC 1.16444</strain>
    </source>
</reference>
<dbReference type="Proteomes" id="UP001595796">
    <property type="component" value="Unassembled WGS sequence"/>
</dbReference>
<organism evidence="1 2">
    <name type="scientific">Flaviflagellibacter deserti</name>
    <dbReference type="NCBI Taxonomy" id="2267266"/>
    <lineage>
        <taxon>Bacteria</taxon>
        <taxon>Pseudomonadati</taxon>
        <taxon>Pseudomonadota</taxon>
        <taxon>Alphaproteobacteria</taxon>
        <taxon>Hyphomicrobiales</taxon>
        <taxon>Flaviflagellibacter</taxon>
    </lineage>
</organism>
<evidence type="ECO:0000313" key="1">
    <source>
        <dbReference type="EMBL" id="MFC5067651.1"/>
    </source>
</evidence>
<accession>A0ABV9YYJ3</accession>
<keyword evidence="2" id="KW-1185">Reference proteome</keyword>
<sequence>MESGDECFGREDCLESTRLHEWQLLFDSIQLYFSNRGYDEDQDYWILEDDYGFPSQQIVVSNLFLLQPTIMQGLRKLLDLFPEWQIFVGVDVSQHGELSAPEMGLILRRHEVIDGLQRAWLPLEFRELMYEDSRPGTVMD</sequence>